<evidence type="ECO:0000313" key="1">
    <source>
        <dbReference type="EMBL" id="KZX16102.1"/>
    </source>
</evidence>
<proteinExistence type="predicted"/>
<dbReference type="Pfam" id="PF22014">
    <property type="entry name" value="DUF6932"/>
    <property type="match status" value="1"/>
</dbReference>
<dbReference type="EMBL" id="LWMW01000099">
    <property type="protein sequence ID" value="KZX16102.1"/>
    <property type="molecule type" value="Genomic_DNA"/>
</dbReference>
<gene>
    <name evidence="1" type="ORF">MBCUT_10790</name>
</gene>
<accession>A0A166DZ07</accession>
<protein>
    <submittedName>
        <fullName evidence="1">Uncharacterized protein</fullName>
    </submittedName>
</protein>
<organism evidence="1 2">
    <name type="scientific">Methanobrevibacter cuticularis</name>
    <dbReference type="NCBI Taxonomy" id="47311"/>
    <lineage>
        <taxon>Archaea</taxon>
        <taxon>Methanobacteriati</taxon>
        <taxon>Methanobacteriota</taxon>
        <taxon>Methanomada group</taxon>
        <taxon>Methanobacteria</taxon>
        <taxon>Methanobacteriales</taxon>
        <taxon>Methanobacteriaceae</taxon>
        <taxon>Methanobrevibacter</taxon>
    </lineage>
</organism>
<comment type="caution">
    <text evidence="1">The sequence shown here is derived from an EMBL/GenBank/DDBJ whole genome shotgun (WGS) entry which is preliminary data.</text>
</comment>
<evidence type="ECO:0000313" key="2">
    <source>
        <dbReference type="Proteomes" id="UP000077275"/>
    </source>
</evidence>
<dbReference type="PATRIC" id="fig|47311.3.peg.1187"/>
<name>A0A166DZ07_9EURY</name>
<dbReference type="Proteomes" id="UP000077275">
    <property type="component" value="Unassembled WGS sequence"/>
</dbReference>
<keyword evidence="2" id="KW-1185">Reference proteome</keyword>
<dbReference type="OrthoDB" id="385727at2157"/>
<reference evidence="1 2" key="1">
    <citation type="submission" date="2016-04" db="EMBL/GenBank/DDBJ databases">
        <title>Genome sequence of Methanobrevibacter cuticularis DSM 11139.</title>
        <authorList>
            <person name="Poehlein A."/>
            <person name="Seedorf H."/>
            <person name="Daniel R."/>
        </authorList>
    </citation>
    <scope>NUCLEOTIDE SEQUENCE [LARGE SCALE GENOMIC DNA]</scope>
    <source>
        <strain evidence="1 2">DSM 11139</strain>
    </source>
</reference>
<sequence>MIPNFTEEGYLPQGCHFCSIDEFKERFVNDFKDSKSRKSRFEGFVEYVEYLKLGIKKELIYVINGSFTTNKINPLDIDFVIVFDLSTLNSAEYAFAQNEAIKQIEKNINRHKALKKVKNKTFNIKEVYCCDWYPIYKTTEDDPLYDDYLADKEYWLDLFKHSKENFKKTEDEKGMIKIKL</sequence>
<dbReference type="AlphaFoldDB" id="A0A166DZ07"/>
<dbReference type="RefSeq" id="WP_067259675.1">
    <property type="nucleotide sequence ID" value="NZ_LWMW01000099.1"/>
</dbReference>
<dbReference type="InterPro" id="IPR053860">
    <property type="entry name" value="DUF6932"/>
</dbReference>
<dbReference type="STRING" id="47311.MBCUT_10790"/>